<accession>A0ABU3X6J9</accession>
<dbReference type="PANTHER" id="PTHR42852">
    <property type="entry name" value="THIOL:DISULFIDE INTERCHANGE PROTEIN DSBE"/>
    <property type="match status" value="1"/>
</dbReference>
<keyword evidence="1" id="KW-1015">Disulfide bond</keyword>
<dbReference type="Proteomes" id="UP001287282">
    <property type="component" value="Unassembled WGS sequence"/>
</dbReference>
<dbReference type="PANTHER" id="PTHR42852:SF17">
    <property type="entry name" value="THIOREDOXIN-LIKE PROTEIN HI_1115"/>
    <property type="match status" value="1"/>
</dbReference>
<dbReference type="InterPro" id="IPR013766">
    <property type="entry name" value="Thioredoxin_domain"/>
</dbReference>
<evidence type="ECO:0000256" key="1">
    <source>
        <dbReference type="ARBA" id="ARBA00023157"/>
    </source>
</evidence>
<comment type="caution">
    <text evidence="3">The sequence shown here is derived from an EMBL/GenBank/DDBJ whole genome shotgun (WGS) entry which is preliminary data.</text>
</comment>
<gene>
    <name evidence="3" type="ORF">RYX56_03965</name>
</gene>
<dbReference type="InterPro" id="IPR000866">
    <property type="entry name" value="AhpC/TSA"/>
</dbReference>
<evidence type="ECO:0000313" key="3">
    <source>
        <dbReference type="EMBL" id="MDV2683528.1"/>
    </source>
</evidence>
<dbReference type="Pfam" id="PF00578">
    <property type="entry name" value="AhpC-TSA"/>
    <property type="match status" value="1"/>
</dbReference>
<feature type="domain" description="Thioredoxin" evidence="2">
    <location>
        <begin position="1"/>
        <end position="140"/>
    </location>
</feature>
<name>A0ABU3X6J9_9BACI</name>
<dbReference type="EMBL" id="JAWJBA010000001">
    <property type="protein sequence ID" value="MDV2683528.1"/>
    <property type="molecule type" value="Genomic_DNA"/>
</dbReference>
<evidence type="ECO:0000259" key="2">
    <source>
        <dbReference type="PROSITE" id="PS51352"/>
    </source>
</evidence>
<dbReference type="PROSITE" id="PS51352">
    <property type="entry name" value="THIOREDOXIN_2"/>
    <property type="match status" value="1"/>
</dbReference>
<dbReference type="RefSeq" id="WP_317120832.1">
    <property type="nucleotide sequence ID" value="NZ_JAWJBA010000001.1"/>
</dbReference>
<dbReference type="SUPFAM" id="SSF52833">
    <property type="entry name" value="Thioredoxin-like"/>
    <property type="match status" value="1"/>
</dbReference>
<dbReference type="Gene3D" id="3.40.30.10">
    <property type="entry name" value="Glutaredoxin"/>
    <property type="match status" value="1"/>
</dbReference>
<proteinExistence type="predicted"/>
<organism evidence="3 4">
    <name type="scientific">Alkalihalophilus lindianensis</name>
    <dbReference type="NCBI Taxonomy" id="1630542"/>
    <lineage>
        <taxon>Bacteria</taxon>
        <taxon>Bacillati</taxon>
        <taxon>Bacillota</taxon>
        <taxon>Bacilli</taxon>
        <taxon>Bacillales</taxon>
        <taxon>Bacillaceae</taxon>
        <taxon>Alkalihalophilus</taxon>
    </lineage>
</organism>
<dbReference type="CDD" id="cd02966">
    <property type="entry name" value="TlpA_like_family"/>
    <property type="match status" value="1"/>
</dbReference>
<keyword evidence="4" id="KW-1185">Reference proteome</keyword>
<dbReference type="InterPro" id="IPR036249">
    <property type="entry name" value="Thioredoxin-like_sf"/>
</dbReference>
<dbReference type="InterPro" id="IPR050553">
    <property type="entry name" value="Thioredoxin_ResA/DsbE_sf"/>
</dbReference>
<protein>
    <submittedName>
        <fullName evidence="3">TlpA disulfide reductase family protein</fullName>
    </submittedName>
</protein>
<sequence length="140" mass="15805">MSVIAPNFTLTNPSQTESVSLESLKGKVVLLTFWTSWCPDSKRDLSEKNTLYQSMKNDDVHMVFIHVTGRDSSVDVEAWLDEMNLTFPVYSDVGTKTYDAYRCMGVPTTILIDKKQQIVATYNDQARFISIVKGLGELLD</sequence>
<reference evidence="3 4" key="1">
    <citation type="submission" date="2023-10" db="EMBL/GenBank/DDBJ databases">
        <title>Screening of Alkalihalobacillus lindianensis BZ-TG-R113 and Its Alleviation of Salt Stress on Rapeseed Growth.</title>
        <authorList>
            <person name="Zhao B."/>
            <person name="Guo T."/>
        </authorList>
    </citation>
    <scope>NUCLEOTIDE SEQUENCE [LARGE SCALE GENOMIC DNA]</scope>
    <source>
        <strain evidence="3 4">BZ-TG-R113</strain>
    </source>
</reference>
<evidence type="ECO:0000313" key="4">
    <source>
        <dbReference type="Proteomes" id="UP001287282"/>
    </source>
</evidence>